<keyword evidence="8" id="KW-0614">Plasmid</keyword>
<keyword evidence="6" id="KW-0472">Membrane</keyword>
<name>A0A7G6YHT2_9MICO</name>
<gene>
    <name evidence="8" type="ORF">F1C12_22270</name>
</gene>
<evidence type="ECO:0000256" key="1">
    <source>
        <dbReference type="ARBA" id="ARBA00005791"/>
    </source>
</evidence>
<dbReference type="InterPro" id="IPR012336">
    <property type="entry name" value="Thioredoxin-like_fold"/>
</dbReference>
<comment type="similarity">
    <text evidence="1">Belongs to the thioredoxin family. DsbA subfamily.</text>
</comment>
<proteinExistence type="inferred from homology"/>
<organism evidence="8 9">
    <name type="scientific">Leifsonia shinshuensis</name>
    <dbReference type="NCBI Taxonomy" id="150026"/>
    <lineage>
        <taxon>Bacteria</taxon>
        <taxon>Bacillati</taxon>
        <taxon>Actinomycetota</taxon>
        <taxon>Actinomycetes</taxon>
        <taxon>Micrococcales</taxon>
        <taxon>Microbacteriaceae</taxon>
        <taxon>Leifsonia</taxon>
    </lineage>
</organism>
<dbReference type="PANTHER" id="PTHR13887:SF14">
    <property type="entry name" value="DISULFIDE BOND FORMATION PROTEIN D"/>
    <property type="match status" value="1"/>
</dbReference>
<keyword evidence="4" id="KW-1015">Disulfide bond</keyword>
<keyword evidence="6" id="KW-1133">Transmembrane helix</keyword>
<geneLocation type="plasmid" evidence="8 9">
    <name>unnamed2</name>
</geneLocation>
<dbReference type="Pfam" id="PF13462">
    <property type="entry name" value="Thioredoxin_4"/>
    <property type="match status" value="1"/>
</dbReference>
<evidence type="ECO:0000256" key="5">
    <source>
        <dbReference type="ARBA" id="ARBA00023284"/>
    </source>
</evidence>
<dbReference type="InterPro" id="IPR013766">
    <property type="entry name" value="Thioredoxin_domain"/>
</dbReference>
<sequence>MPKQPRRKPQPTRRLSARFWANTIVIALAFIVVIVIVLVGRAQSASKQDAAPAVVRADSRILQKAPTDKVTVVEFLDFECEACGAAYPVVEQLREQYKDRVTFIARYFPIPSHKNAMNAAMAAEAAGRQGKFTEMYSKLFQTQTQWAERQDDQSTVLRSVAESLGLDMRQYDKDIADPTLRIRVMKDQTDGVQLGVAGTPTFFLNGEKLTLTSTEQFAAELEKAWRR</sequence>
<keyword evidence="3" id="KW-0560">Oxidoreductase</keyword>
<dbReference type="EMBL" id="CP043643">
    <property type="protein sequence ID" value="QNE38047.1"/>
    <property type="molecule type" value="Genomic_DNA"/>
</dbReference>
<keyword evidence="5" id="KW-0676">Redox-active center</keyword>
<dbReference type="InterPro" id="IPR036249">
    <property type="entry name" value="Thioredoxin-like_sf"/>
</dbReference>
<accession>A0A7G6YHT2</accession>
<feature type="transmembrane region" description="Helical" evidence="6">
    <location>
        <begin position="20"/>
        <end position="40"/>
    </location>
</feature>
<evidence type="ECO:0000259" key="7">
    <source>
        <dbReference type="PROSITE" id="PS51352"/>
    </source>
</evidence>
<dbReference type="SUPFAM" id="SSF52833">
    <property type="entry name" value="Thioredoxin-like"/>
    <property type="match status" value="1"/>
</dbReference>
<evidence type="ECO:0000256" key="2">
    <source>
        <dbReference type="ARBA" id="ARBA00022729"/>
    </source>
</evidence>
<dbReference type="Proteomes" id="UP000515511">
    <property type="component" value="Plasmid unnamed2"/>
</dbReference>
<dbReference type="KEGG" id="lse:F1C12_22270"/>
<evidence type="ECO:0000256" key="3">
    <source>
        <dbReference type="ARBA" id="ARBA00023002"/>
    </source>
</evidence>
<dbReference type="PANTHER" id="PTHR13887">
    <property type="entry name" value="GLUTATHIONE S-TRANSFERASE KAPPA"/>
    <property type="match status" value="1"/>
</dbReference>
<dbReference type="AlphaFoldDB" id="A0A7G6YHT2"/>
<reference evidence="9" key="1">
    <citation type="submission" date="2019-09" db="EMBL/GenBank/DDBJ databases">
        <title>Antimicrobial potential of Antarctic Bacteria.</title>
        <authorList>
            <person name="Benaud N."/>
            <person name="Edwards R.J."/>
            <person name="Ferrari B.C."/>
        </authorList>
    </citation>
    <scope>NUCLEOTIDE SEQUENCE [LARGE SCALE GENOMIC DNA]</scope>
    <source>
        <strain evidence="9">INR9</strain>
        <plasmid evidence="9">unnamed2</plasmid>
    </source>
</reference>
<protein>
    <submittedName>
        <fullName evidence="8">Thioredoxin domain-containing protein</fullName>
    </submittedName>
</protein>
<evidence type="ECO:0000313" key="8">
    <source>
        <dbReference type="EMBL" id="QNE38047.1"/>
    </source>
</evidence>
<dbReference type="GO" id="GO:0016491">
    <property type="term" value="F:oxidoreductase activity"/>
    <property type="evidence" value="ECO:0007669"/>
    <property type="project" value="UniProtKB-KW"/>
</dbReference>
<keyword evidence="2" id="KW-0732">Signal</keyword>
<evidence type="ECO:0000256" key="6">
    <source>
        <dbReference type="SAM" id="Phobius"/>
    </source>
</evidence>
<dbReference type="PROSITE" id="PS51352">
    <property type="entry name" value="THIOREDOXIN_2"/>
    <property type="match status" value="1"/>
</dbReference>
<feature type="domain" description="Thioredoxin" evidence="7">
    <location>
        <begin position="39"/>
        <end position="223"/>
    </location>
</feature>
<keyword evidence="6" id="KW-0812">Transmembrane</keyword>
<dbReference type="Gene3D" id="3.40.30.10">
    <property type="entry name" value="Glutaredoxin"/>
    <property type="match status" value="1"/>
</dbReference>
<evidence type="ECO:0000313" key="9">
    <source>
        <dbReference type="Proteomes" id="UP000515511"/>
    </source>
</evidence>
<evidence type="ECO:0000256" key="4">
    <source>
        <dbReference type="ARBA" id="ARBA00023157"/>
    </source>
</evidence>